<comment type="subcellular location">
    <subcellularLocation>
        <location evidence="1 13">Cytoplasm</location>
    </subcellularLocation>
</comment>
<keyword evidence="6 13" id="KW-0808">Transferase</keyword>
<evidence type="ECO:0000256" key="8">
    <source>
        <dbReference type="ARBA" id="ARBA00022695"/>
    </source>
</evidence>
<feature type="binding site" evidence="14">
    <location>
        <position position="141"/>
    </location>
    <ligand>
        <name>L-threonine</name>
        <dbReference type="ChEBI" id="CHEBI:57926"/>
    </ligand>
</feature>
<dbReference type="InterPro" id="IPR038385">
    <property type="entry name" value="Sua5/YwlC_C"/>
</dbReference>
<dbReference type="PIRSF" id="PIRSF004930">
    <property type="entry name" value="Tln_factor_SUA5"/>
    <property type="match status" value="1"/>
</dbReference>
<feature type="binding site" evidence="14">
    <location>
        <position position="67"/>
    </location>
    <ligand>
        <name>L-threonine</name>
        <dbReference type="ChEBI" id="CHEBI:57926"/>
    </ligand>
</feature>
<gene>
    <name evidence="16" type="ORF">E2A64_06005</name>
</gene>
<name>A0A4R5PNL7_9HYPH</name>
<dbReference type="RefSeq" id="WP_133283484.1">
    <property type="nucleotide sequence ID" value="NZ_SMSI01000001.1"/>
</dbReference>
<dbReference type="Proteomes" id="UP000295131">
    <property type="component" value="Unassembled WGS sequence"/>
</dbReference>
<dbReference type="AlphaFoldDB" id="A0A4R5PNL7"/>
<dbReference type="GO" id="GO:0006450">
    <property type="term" value="P:regulation of translational fidelity"/>
    <property type="evidence" value="ECO:0007669"/>
    <property type="project" value="TreeGrafter"/>
</dbReference>
<feature type="binding site" evidence="14">
    <location>
        <position position="181"/>
    </location>
    <ligand>
        <name>L-threonine</name>
        <dbReference type="ChEBI" id="CHEBI:57926"/>
    </ligand>
</feature>
<dbReference type="GO" id="GO:0005524">
    <property type="term" value="F:ATP binding"/>
    <property type="evidence" value="ECO:0007669"/>
    <property type="project" value="UniProtKB-UniRule"/>
</dbReference>
<dbReference type="GO" id="GO:0008033">
    <property type="term" value="P:tRNA processing"/>
    <property type="evidence" value="ECO:0007669"/>
    <property type="project" value="UniProtKB-KW"/>
</dbReference>
<comment type="function">
    <text evidence="13">Required for the formation of a threonylcarbamoyl group on adenosine at position 37 (t(6)A37) in tRNAs that read codons beginning with adenine.</text>
</comment>
<evidence type="ECO:0000256" key="13">
    <source>
        <dbReference type="PIRNR" id="PIRNR004930"/>
    </source>
</evidence>
<dbReference type="GO" id="GO:0005737">
    <property type="term" value="C:cytoplasm"/>
    <property type="evidence" value="ECO:0007669"/>
    <property type="project" value="UniProtKB-SubCell"/>
</dbReference>
<dbReference type="Pfam" id="PF03481">
    <property type="entry name" value="Sua5_C"/>
    <property type="match status" value="1"/>
</dbReference>
<keyword evidence="7 13" id="KW-0819">tRNA processing</keyword>
<comment type="catalytic activity">
    <reaction evidence="12 13">
        <text>L-threonine + hydrogencarbonate + ATP = L-threonylcarbamoyladenylate + diphosphate + H2O</text>
        <dbReference type="Rhea" id="RHEA:36407"/>
        <dbReference type="ChEBI" id="CHEBI:15377"/>
        <dbReference type="ChEBI" id="CHEBI:17544"/>
        <dbReference type="ChEBI" id="CHEBI:30616"/>
        <dbReference type="ChEBI" id="CHEBI:33019"/>
        <dbReference type="ChEBI" id="CHEBI:57926"/>
        <dbReference type="ChEBI" id="CHEBI:73682"/>
        <dbReference type="EC" id="2.7.7.87"/>
    </reaction>
</comment>
<evidence type="ECO:0000256" key="1">
    <source>
        <dbReference type="ARBA" id="ARBA00004496"/>
    </source>
</evidence>
<dbReference type="InterPro" id="IPR010923">
    <property type="entry name" value="T(6)A37_SUA5"/>
</dbReference>
<dbReference type="NCBIfam" id="TIGR00057">
    <property type="entry name" value="L-threonylcarbamoyladenylate synthase"/>
    <property type="match status" value="1"/>
</dbReference>
<dbReference type="EMBL" id="SMSI01000001">
    <property type="protein sequence ID" value="TDH38650.1"/>
    <property type="molecule type" value="Genomic_DNA"/>
</dbReference>
<dbReference type="GO" id="GO:0061710">
    <property type="term" value="F:L-threonylcarbamoyladenylate synthase"/>
    <property type="evidence" value="ECO:0007669"/>
    <property type="project" value="UniProtKB-EC"/>
</dbReference>
<dbReference type="InterPro" id="IPR050156">
    <property type="entry name" value="TC-AMP_synthase_SUA5"/>
</dbReference>
<dbReference type="PROSITE" id="PS51163">
    <property type="entry name" value="YRDC"/>
    <property type="match status" value="1"/>
</dbReference>
<keyword evidence="17" id="KW-1185">Reference proteome</keyword>
<dbReference type="InterPro" id="IPR005145">
    <property type="entry name" value="Sua5_C"/>
</dbReference>
<dbReference type="Gene3D" id="3.40.50.11030">
    <property type="entry name" value="Threonylcarbamoyl-AMP synthase, C-terminal domain"/>
    <property type="match status" value="1"/>
</dbReference>
<dbReference type="InterPro" id="IPR017945">
    <property type="entry name" value="DHBP_synth_RibB-like_a/b_dom"/>
</dbReference>
<dbReference type="EC" id="2.7.7.87" evidence="3 13"/>
<keyword evidence="9 13" id="KW-0547">Nucleotide-binding</keyword>
<organism evidence="16 17">
    <name type="scientific">Pseudohoeflea suaedae</name>
    <dbReference type="NCBI Taxonomy" id="877384"/>
    <lineage>
        <taxon>Bacteria</taxon>
        <taxon>Pseudomonadati</taxon>
        <taxon>Pseudomonadota</taxon>
        <taxon>Alphaproteobacteria</taxon>
        <taxon>Hyphomicrobiales</taxon>
        <taxon>Rhizobiaceae</taxon>
        <taxon>Pseudohoeflea</taxon>
    </lineage>
</organism>
<feature type="domain" description="YrdC-like" evidence="15">
    <location>
        <begin position="13"/>
        <end position="199"/>
    </location>
</feature>
<feature type="binding site" evidence="14">
    <location>
        <position position="231"/>
    </location>
    <ligand>
        <name>ATP</name>
        <dbReference type="ChEBI" id="CHEBI:30616"/>
    </ligand>
</feature>
<dbReference type="PANTHER" id="PTHR17490">
    <property type="entry name" value="SUA5"/>
    <property type="match status" value="1"/>
</dbReference>
<dbReference type="PANTHER" id="PTHR17490:SF16">
    <property type="entry name" value="THREONYLCARBAMOYL-AMP SYNTHASE"/>
    <property type="match status" value="1"/>
</dbReference>
<sequence>MSAEILTIADHEAAAFGRALTELSAGRPIGLPTETVYGLAGDATDPAAITRIYEAKGRPRFNPLIAHVSDIAMAERQVTFSPLARRLAERFWPGALTLVLPLARYRTVHDLATSGLDTLAVRAPQGFAGRLIGAFGKPLAAPSANLSGRISATTAGHVADDLGDRINLILDAGATPIGVESTILKVEDDVLTLLRPGGIATSDIENAAGREVIRPAGDGRIEAPGMLTSHYAPEAGVALDARHAEPGDAVIRFGGTALDGDGEARIILDLSPSGDFAEAAANLFGYLKKADASGAKIIRVGHVPERDLGEAIVDRLRRAAAPRG</sequence>
<dbReference type="GO" id="GO:0000049">
    <property type="term" value="F:tRNA binding"/>
    <property type="evidence" value="ECO:0007669"/>
    <property type="project" value="TreeGrafter"/>
</dbReference>
<feature type="binding site" evidence="14">
    <location>
        <position position="195"/>
    </location>
    <ligand>
        <name>ATP</name>
        <dbReference type="ChEBI" id="CHEBI:30616"/>
    </ligand>
</feature>
<evidence type="ECO:0000256" key="2">
    <source>
        <dbReference type="ARBA" id="ARBA00007663"/>
    </source>
</evidence>
<evidence type="ECO:0000313" key="16">
    <source>
        <dbReference type="EMBL" id="TDH38650.1"/>
    </source>
</evidence>
<evidence type="ECO:0000256" key="3">
    <source>
        <dbReference type="ARBA" id="ARBA00012584"/>
    </source>
</evidence>
<evidence type="ECO:0000256" key="10">
    <source>
        <dbReference type="ARBA" id="ARBA00022840"/>
    </source>
</evidence>
<evidence type="ECO:0000256" key="14">
    <source>
        <dbReference type="PIRSR" id="PIRSR004930-1"/>
    </source>
</evidence>
<keyword evidence="10 13" id="KW-0067">ATP-binding</keyword>
<feature type="binding site" evidence="14">
    <location>
        <position position="58"/>
    </location>
    <ligand>
        <name>ATP</name>
        <dbReference type="ChEBI" id="CHEBI:30616"/>
    </ligand>
</feature>
<reference evidence="16 17" key="1">
    <citation type="journal article" date="2013" name="Int. J. Syst. Evol. Microbiol.">
        <title>Hoeflea suaedae sp. nov., an endophytic bacterium isolated from the root of the halophyte Suaeda maritima.</title>
        <authorList>
            <person name="Chung E.J."/>
            <person name="Park J.A."/>
            <person name="Pramanik P."/>
            <person name="Bibi F."/>
            <person name="Jeon C.O."/>
            <person name="Chung Y.R."/>
        </authorList>
    </citation>
    <scope>NUCLEOTIDE SEQUENCE [LARGE SCALE GENOMIC DNA]</scope>
    <source>
        <strain evidence="16 17">YC6898</strain>
    </source>
</reference>
<evidence type="ECO:0000313" key="17">
    <source>
        <dbReference type="Proteomes" id="UP000295131"/>
    </source>
</evidence>
<evidence type="ECO:0000256" key="11">
    <source>
        <dbReference type="ARBA" id="ARBA00029774"/>
    </source>
</evidence>
<protein>
    <recommendedName>
        <fullName evidence="4 13">Threonylcarbamoyl-AMP synthase</fullName>
        <shortName evidence="13">TC-AMP synthase</shortName>
        <ecNumber evidence="3 13">2.7.7.87</ecNumber>
    </recommendedName>
    <alternativeName>
        <fullName evidence="11 13">L-threonylcarbamoyladenylate synthase</fullName>
    </alternativeName>
</protein>
<evidence type="ECO:0000256" key="12">
    <source>
        <dbReference type="ARBA" id="ARBA00048366"/>
    </source>
</evidence>
<feature type="binding site" evidence="14">
    <location>
        <position position="118"/>
    </location>
    <ligand>
        <name>ATP</name>
        <dbReference type="ChEBI" id="CHEBI:30616"/>
    </ligand>
</feature>
<evidence type="ECO:0000256" key="7">
    <source>
        <dbReference type="ARBA" id="ARBA00022694"/>
    </source>
</evidence>
<evidence type="ECO:0000256" key="9">
    <source>
        <dbReference type="ARBA" id="ARBA00022741"/>
    </source>
</evidence>
<evidence type="ECO:0000256" key="6">
    <source>
        <dbReference type="ARBA" id="ARBA00022679"/>
    </source>
</evidence>
<feature type="binding site" evidence="14">
    <location>
        <position position="122"/>
    </location>
    <ligand>
        <name>L-threonine</name>
        <dbReference type="ChEBI" id="CHEBI:57926"/>
    </ligand>
</feature>
<feature type="binding site" evidence="14">
    <location>
        <position position="62"/>
    </location>
    <ligand>
        <name>ATP</name>
        <dbReference type="ChEBI" id="CHEBI:30616"/>
    </ligand>
</feature>
<evidence type="ECO:0000256" key="5">
    <source>
        <dbReference type="ARBA" id="ARBA00022490"/>
    </source>
</evidence>
<dbReference type="Pfam" id="PF01300">
    <property type="entry name" value="Sua5_yciO_yrdC"/>
    <property type="match status" value="1"/>
</dbReference>
<feature type="binding site" evidence="14">
    <location>
        <position position="151"/>
    </location>
    <ligand>
        <name>ATP</name>
        <dbReference type="ChEBI" id="CHEBI:30616"/>
    </ligand>
</feature>
<accession>A0A4R5PNL7</accession>
<evidence type="ECO:0000259" key="15">
    <source>
        <dbReference type="PROSITE" id="PS51163"/>
    </source>
</evidence>
<dbReference type="GO" id="GO:0003725">
    <property type="term" value="F:double-stranded RNA binding"/>
    <property type="evidence" value="ECO:0007669"/>
    <property type="project" value="UniProtKB-UniRule"/>
</dbReference>
<evidence type="ECO:0000256" key="4">
    <source>
        <dbReference type="ARBA" id="ARBA00015492"/>
    </source>
</evidence>
<dbReference type="OrthoDB" id="9814580at2"/>
<keyword evidence="8 13" id="KW-0548">Nucleotidyltransferase</keyword>
<comment type="similarity">
    <text evidence="2 13">Belongs to the SUA5 family.</text>
</comment>
<feature type="binding site" evidence="14">
    <location>
        <position position="35"/>
    </location>
    <ligand>
        <name>L-threonine</name>
        <dbReference type="ChEBI" id="CHEBI:57926"/>
    </ligand>
</feature>
<keyword evidence="5 13" id="KW-0963">Cytoplasm</keyword>
<proteinExistence type="inferred from homology"/>
<dbReference type="InterPro" id="IPR006070">
    <property type="entry name" value="Sua5-like_dom"/>
</dbReference>
<dbReference type="SUPFAM" id="SSF55821">
    <property type="entry name" value="YrdC/RibB"/>
    <property type="match status" value="1"/>
</dbReference>
<comment type="caution">
    <text evidence="16">The sequence shown here is derived from an EMBL/GenBank/DDBJ whole genome shotgun (WGS) entry which is preliminary data.</text>
</comment>
<dbReference type="Gene3D" id="3.90.870.10">
    <property type="entry name" value="DHBP synthase"/>
    <property type="match status" value="1"/>
</dbReference>
<feature type="binding site" evidence="14">
    <location>
        <position position="143"/>
    </location>
    <ligand>
        <name>ATP</name>
        <dbReference type="ChEBI" id="CHEBI:30616"/>
    </ligand>
</feature>